<feature type="compositionally biased region" description="Basic and acidic residues" evidence="1">
    <location>
        <begin position="398"/>
        <end position="411"/>
    </location>
</feature>
<reference evidence="2 3" key="1">
    <citation type="submission" date="2017-12" db="EMBL/GenBank/DDBJ databases">
        <authorList>
            <person name="Pombert J.-F."/>
            <person name="Haag K.L."/>
            <person name="Ebert D."/>
        </authorList>
    </citation>
    <scope>NUCLEOTIDE SEQUENCE [LARGE SCALE GENOMIC DNA]</scope>
    <source>
        <strain evidence="2">BE-OM-2</strain>
    </source>
</reference>
<feature type="compositionally biased region" description="Low complexity" evidence="1">
    <location>
        <begin position="412"/>
        <end position="423"/>
    </location>
</feature>
<gene>
    <name evidence="2" type="ORF">CWI36_0882p0020</name>
</gene>
<sequence length="536" mass="63776">MPILARLTDKQKFSFYKISKNGEKSFITEYNTSNLVEDYFINNKGQLFYIMNRSLYSTEGFIKKMDEDRYEWYKGKEKSYLFYISNKILWKIELTIQRNKTGLDSVNSPIFVCEILKDDFYKIIVVSENQIFLFSEKTLISIFNSNLKQQEFPFKINTVKYCLDRLLIIDENFSVHFFMMANNRIEGGFKSICKEVSFLKVSLDGILVFYGKGEIFFVDVKNKRILRREQHIVEDVLILDCKTFYFVNEEGIFRFYIENGKSEIFISGKGEYKIFDFEKPIESKSDGDSSRNESFVEKKIFLNEKKSDETKSGNEEKSFSRENESFVEKLKSPRKMENPTLKNSNIRNENLKKENENFLGNSNISFKQDSLIKNEDLSKNSFVKFQSHFEENFKKNDDFLDSEKSNSKNKETSSINKNSINFNSYNNSELRSNESFIENANSNDFDSNRNSEFRKKEIVFEHTNPNNFNTKNNFDDKNKFDDKNNFKDERFPCGSCKRRIIEIEELRNFMFQMKIEMRREIFALRKEIEKLKKNRN</sequence>
<proteinExistence type="predicted"/>
<accession>A0A4Q9L7K3</accession>
<feature type="region of interest" description="Disordered" evidence="1">
    <location>
        <begin position="398"/>
        <end position="423"/>
    </location>
</feature>
<dbReference type="VEuPathDB" id="MicrosporidiaDB:CWI36_0882p0020"/>
<dbReference type="EMBL" id="PITI01000882">
    <property type="protein sequence ID" value="TBU03679.1"/>
    <property type="molecule type" value="Genomic_DNA"/>
</dbReference>
<feature type="compositionally biased region" description="Basic and acidic residues" evidence="1">
    <location>
        <begin position="307"/>
        <end position="337"/>
    </location>
</feature>
<protein>
    <submittedName>
        <fullName evidence="2">Uncharacterized protein</fullName>
    </submittedName>
</protein>
<feature type="region of interest" description="Disordered" evidence="1">
    <location>
        <begin position="307"/>
        <end position="349"/>
    </location>
</feature>
<keyword evidence="3" id="KW-1185">Reference proteome</keyword>
<dbReference type="AlphaFoldDB" id="A0A4Q9L7K3"/>
<evidence type="ECO:0000313" key="3">
    <source>
        <dbReference type="Proteomes" id="UP000291404"/>
    </source>
</evidence>
<name>A0A4Q9L7K3_9MICR</name>
<evidence type="ECO:0000313" key="2">
    <source>
        <dbReference type="EMBL" id="TBU03679.1"/>
    </source>
</evidence>
<dbReference type="Proteomes" id="UP000291404">
    <property type="component" value="Unassembled WGS sequence"/>
</dbReference>
<organism evidence="2 3">
    <name type="scientific">Hamiltosporidium magnivora</name>
    <dbReference type="NCBI Taxonomy" id="148818"/>
    <lineage>
        <taxon>Eukaryota</taxon>
        <taxon>Fungi</taxon>
        <taxon>Fungi incertae sedis</taxon>
        <taxon>Microsporidia</taxon>
        <taxon>Dubosqiidae</taxon>
        <taxon>Hamiltosporidium</taxon>
    </lineage>
</organism>
<dbReference type="VEuPathDB" id="MicrosporidiaDB:CWI39_0040p0010"/>
<comment type="caution">
    <text evidence="2">The sequence shown here is derived from an EMBL/GenBank/DDBJ whole genome shotgun (WGS) entry which is preliminary data.</text>
</comment>
<evidence type="ECO:0000256" key="1">
    <source>
        <dbReference type="SAM" id="MobiDB-lite"/>
    </source>
</evidence>